<dbReference type="SUPFAM" id="SSF53850">
    <property type="entry name" value="Periplasmic binding protein-like II"/>
    <property type="match status" value="1"/>
</dbReference>
<evidence type="ECO:0000256" key="1">
    <source>
        <dbReference type="ARBA" id="ARBA00009437"/>
    </source>
</evidence>
<keyword evidence="4" id="KW-0804">Transcription</keyword>
<reference evidence="6 7" key="1">
    <citation type="submission" date="2019-12" db="EMBL/GenBank/DDBJ databases">
        <title>Microbes associate with the intestines of laboratory mice.</title>
        <authorList>
            <person name="Navarre W."/>
            <person name="Wong E."/>
        </authorList>
    </citation>
    <scope>NUCLEOTIDE SEQUENCE [LARGE SCALE GENOMIC DNA]</scope>
    <source>
        <strain evidence="6 7">NM82_D38</strain>
    </source>
</reference>
<dbReference type="InterPro" id="IPR058163">
    <property type="entry name" value="LysR-type_TF_proteobact-type"/>
</dbReference>
<dbReference type="Proteomes" id="UP000472580">
    <property type="component" value="Unassembled WGS sequence"/>
</dbReference>
<dbReference type="PANTHER" id="PTHR30537:SF3">
    <property type="entry name" value="TRANSCRIPTIONAL REGULATORY PROTEIN"/>
    <property type="match status" value="1"/>
</dbReference>
<evidence type="ECO:0000259" key="5">
    <source>
        <dbReference type="PROSITE" id="PS50931"/>
    </source>
</evidence>
<dbReference type="Pfam" id="PF00126">
    <property type="entry name" value="HTH_1"/>
    <property type="match status" value="1"/>
</dbReference>
<evidence type="ECO:0000256" key="2">
    <source>
        <dbReference type="ARBA" id="ARBA00023015"/>
    </source>
</evidence>
<comment type="similarity">
    <text evidence="1">Belongs to the LysR transcriptional regulatory family.</text>
</comment>
<dbReference type="InterPro" id="IPR036390">
    <property type="entry name" value="WH_DNA-bd_sf"/>
</dbReference>
<sequence length="308" mass="33939">MRFLDKAELLETFERTAVLGGYRKAAEELQISKATVSRRIAALESMLGTKLFVRSSVGTVLSPSGISLLEKTSALLSRFQKLSAAPDEESPRLRGTIRVSAPCAIGNGLLIPWLTQFRRINPEVSLDLTLTLGPMHIIPPECDVRINHGLYPCSNARILKLGDMRRMMVASVSYLSKYGYPKSPKDLERHELLGGNDLCGGSPLVLLKGNERAIIPYRPRLKLKDHTAARTAALCGAGISVHAFRYDTLDLVRRGLLIHVLPEWEPSSSPVSLLLPTKKEASAVTIALCHFIVEKWQSNPNLTFSTTD</sequence>
<evidence type="ECO:0000313" key="7">
    <source>
        <dbReference type="Proteomes" id="UP000472580"/>
    </source>
</evidence>
<dbReference type="GO" id="GO:0043565">
    <property type="term" value="F:sequence-specific DNA binding"/>
    <property type="evidence" value="ECO:0007669"/>
    <property type="project" value="TreeGrafter"/>
</dbReference>
<dbReference type="GO" id="GO:0003700">
    <property type="term" value="F:DNA-binding transcription factor activity"/>
    <property type="evidence" value="ECO:0007669"/>
    <property type="project" value="InterPro"/>
</dbReference>
<accession>A0A6L6YPG0</accession>
<dbReference type="PROSITE" id="PS50931">
    <property type="entry name" value="HTH_LYSR"/>
    <property type="match status" value="1"/>
</dbReference>
<evidence type="ECO:0000256" key="3">
    <source>
        <dbReference type="ARBA" id="ARBA00023125"/>
    </source>
</evidence>
<evidence type="ECO:0000313" key="6">
    <source>
        <dbReference type="EMBL" id="MVX57431.1"/>
    </source>
</evidence>
<dbReference type="InterPro" id="IPR036388">
    <property type="entry name" value="WH-like_DNA-bd_sf"/>
</dbReference>
<keyword evidence="3" id="KW-0238">DNA-binding</keyword>
<dbReference type="InterPro" id="IPR000847">
    <property type="entry name" value="LysR_HTH_N"/>
</dbReference>
<dbReference type="PANTHER" id="PTHR30537">
    <property type="entry name" value="HTH-TYPE TRANSCRIPTIONAL REGULATOR"/>
    <property type="match status" value="1"/>
</dbReference>
<dbReference type="OrthoDB" id="8538345at2"/>
<dbReference type="CDD" id="cd08422">
    <property type="entry name" value="PBP2_CrgA_like"/>
    <property type="match status" value="1"/>
</dbReference>
<dbReference type="GO" id="GO:0006351">
    <property type="term" value="P:DNA-templated transcription"/>
    <property type="evidence" value="ECO:0007669"/>
    <property type="project" value="TreeGrafter"/>
</dbReference>
<dbReference type="Gene3D" id="3.40.190.290">
    <property type="match status" value="1"/>
</dbReference>
<keyword evidence="7" id="KW-1185">Reference proteome</keyword>
<gene>
    <name evidence="6" type="ORF">E5987_09510</name>
</gene>
<evidence type="ECO:0000256" key="4">
    <source>
        <dbReference type="ARBA" id="ARBA00023163"/>
    </source>
</evidence>
<dbReference type="SUPFAM" id="SSF46785">
    <property type="entry name" value="Winged helix' DNA-binding domain"/>
    <property type="match status" value="1"/>
</dbReference>
<protein>
    <submittedName>
        <fullName evidence="6">LysR family transcriptional regulator</fullName>
    </submittedName>
</protein>
<dbReference type="EMBL" id="WSRP01000030">
    <property type="protein sequence ID" value="MVX57431.1"/>
    <property type="molecule type" value="Genomic_DNA"/>
</dbReference>
<dbReference type="Pfam" id="PF03466">
    <property type="entry name" value="LysR_substrate"/>
    <property type="match status" value="1"/>
</dbReference>
<dbReference type="RefSeq" id="WP_160335853.1">
    <property type="nucleotide sequence ID" value="NZ_WSRP01000030.1"/>
</dbReference>
<dbReference type="Gene3D" id="1.10.10.10">
    <property type="entry name" value="Winged helix-like DNA-binding domain superfamily/Winged helix DNA-binding domain"/>
    <property type="match status" value="1"/>
</dbReference>
<organism evidence="6 7">
    <name type="scientific">Parasutterella muris</name>
    <dbReference type="NCBI Taxonomy" id="2565572"/>
    <lineage>
        <taxon>Bacteria</taxon>
        <taxon>Pseudomonadati</taxon>
        <taxon>Pseudomonadota</taxon>
        <taxon>Betaproteobacteria</taxon>
        <taxon>Burkholderiales</taxon>
        <taxon>Sutterellaceae</taxon>
        <taxon>Parasutterella</taxon>
    </lineage>
</organism>
<feature type="domain" description="HTH lysR-type" evidence="5">
    <location>
        <begin position="5"/>
        <end position="62"/>
    </location>
</feature>
<keyword evidence="2" id="KW-0805">Transcription regulation</keyword>
<dbReference type="PRINTS" id="PR00039">
    <property type="entry name" value="HTHLYSR"/>
</dbReference>
<dbReference type="AlphaFoldDB" id="A0A6L6YPG0"/>
<dbReference type="InterPro" id="IPR005119">
    <property type="entry name" value="LysR_subst-bd"/>
</dbReference>
<proteinExistence type="inferred from homology"/>
<name>A0A6L6YPG0_9BURK</name>
<comment type="caution">
    <text evidence="6">The sequence shown here is derived from an EMBL/GenBank/DDBJ whole genome shotgun (WGS) entry which is preliminary data.</text>
</comment>